<feature type="transmembrane region" description="Helical" evidence="1">
    <location>
        <begin position="81"/>
        <end position="101"/>
    </location>
</feature>
<evidence type="ECO:0000256" key="1">
    <source>
        <dbReference type="SAM" id="Phobius"/>
    </source>
</evidence>
<dbReference type="EMBL" id="JBHSKS010000014">
    <property type="protein sequence ID" value="MFC5193119.1"/>
    <property type="molecule type" value="Genomic_DNA"/>
</dbReference>
<feature type="transmembrane region" description="Helical" evidence="1">
    <location>
        <begin position="40"/>
        <end position="61"/>
    </location>
</feature>
<dbReference type="InterPro" id="IPR025250">
    <property type="entry name" value="DUF4199"/>
</dbReference>
<keyword evidence="3" id="KW-1185">Reference proteome</keyword>
<gene>
    <name evidence="2" type="ORF">ACFPIK_15205</name>
</gene>
<dbReference type="Pfam" id="PF13858">
    <property type="entry name" value="DUF4199"/>
    <property type="match status" value="1"/>
</dbReference>
<keyword evidence="1" id="KW-0472">Membrane</keyword>
<evidence type="ECO:0000313" key="2">
    <source>
        <dbReference type="EMBL" id="MFC5193119.1"/>
    </source>
</evidence>
<organism evidence="2 3">
    <name type="scientific">Algoriphagus aquatilis</name>
    <dbReference type="NCBI Taxonomy" id="490186"/>
    <lineage>
        <taxon>Bacteria</taxon>
        <taxon>Pseudomonadati</taxon>
        <taxon>Bacteroidota</taxon>
        <taxon>Cytophagia</taxon>
        <taxon>Cytophagales</taxon>
        <taxon>Cyclobacteriaceae</taxon>
        <taxon>Algoriphagus</taxon>
    </lineage>
</organism>
<protein>
    <submittedName>
        <fullName evidence="2">DUF4199 domain-containing protein</fullName>
    </submittedName>
</protein>
<name>A0ABW0BYU2_9BACT</name>
<keyword evidence="1" id="KW-0812">Transmembrane</keyword>
<proteinExistence type="predicted"/>
<comment type="caution">
    <text evidence="2">The sequence shown here is derived from an EMBL/GenBank/DDBJ whole genome shotgun (WGS) entry which is preliminary data.</text>
</comment>
<accession>A0ABW0BYU2</accession>
<dbReference type="RefSeq" id="WP_377916769.1">
    <property type="nucleotide sequence ID" value="NZ_JBHSKS010000014.1"/>
</dbReference>
<evidence type="ECO:0000313" key="3">
    <source>
        <dbReference type="Proteomes" id="UP001596163"/>
    </source>
</evidence>
<feature type="transmembrane region" description="Helical" evidence="1">
    <location>
        <begin position="16"/>
        <end position="34"/>
    </location>
</feature>
<feature type="transmembrane region" description="Helical" evidence="1">
    <location>
        <begin position="145"/>
        <end position="168"/>
    </location>
</feature>
<reference evidence="3" key="1">
    <citation type="journal article" date="2019" name="Int. J. Syst. Evol. Microbiol.">
        <title>The Global Catalogue of Microorganisms (GCM) 10K type strain sequencing project: providing services to taxonomists for standard genome sequencing and annotation.</title>
        <authorList>
            <consortium name="The Broad Institute Genomics Platform"/>
            <consortium name="The Broad Institute Genome Sequencing Center for Infectious Disease"/>
            <person name="Wu L."/>
            <person name="Ma J."/>
        </authorList>
    </citation>
    <scope>NUCLEOTIDE SEQUENCE [LARGE SCALE GENOMIC DNA]</scope>
    <source>
        <strain evidence="3">CGMCC 1.7030</strain>
    </source>
</reference>
<dbReference type="Proteomes" id="UP001596163">
    <property type="component" value="Unassembled WGS sequence"/>
</dbReference>
<keyword evidence="1" id="KW-1133">Transmembrane helix</keyword>
<sequence>MEKTNLFSEVFKKWGLIYGLIGVIYVFLTSMLGIQGGGNLVVGILSWLFTAGLAFGIYSFAIKEYKENNEDQITLGKGFGLNMMIGLIGGLIRAVGFYVYIKFIDLNYVQRIIEAQMEAQERLGGPTTSPDQLPEFMKFFQTPEFFAGSVFFSVILGALIIGLIVAAINQKKEEFNY</sequence>